<reference evidence="1" key="1">
    <citation type="submission" date="2020-07" db="EMBL/GenBank/DDBJ databases">
        <title>Multicomponent nature underlies the extraordinary mechanical properties of spider dragline silk.</title>
        <authorList>
            <person name="Kono N."/>
            <person name="Nakamura H."/>
            <person name="Mori M."/>
            <person name="Yoshida Y."/>
            <person name="Ohtoshi R."/>
            <person name="Malay A.D."/>
            <person name="Moran D.A.P."/>
            <person name="Tomita M."/>
            <person name="Numata K."/>
            <person name="Arakawa K."/>
        </authorList>
    </citation>
    <scope>NUCLEOTIDE SEQUENCE</scope>
</reference>
<evidence type="ECO:0000313" key="1">
    <source>
        <dbReference type="EMBL" id="GFR20851.1"/>
    </source>
</evidence>
<accession>A0A8X6HBI5</accession>
<gene>
    <name evidence="1" type="ORF">TNCT_404371</name>
</gene>
<keyword evidence="2" id="KW-1185">Reference proteome</keyword>
<evidence type="ECO:0000313" key="2">
    <source>
        <dbReference type="Proteomes" id="UP000887116"/>
    </source>
</evidence>
<protein>
    <submittedName>
        <fullName evidence="1">Uncharacterized protein</fullName>
    </submittedName>
</protein>
<sequence length="104" mass="11717">MEACVARQSPKIFMDSFKPLFCCGWMHFPQRRYPAVQDRRSIDRFEAACSSKRHGVLTAAGKRNPRCGGEGETILFSVSLKLYGCHEVSRTACRMEACVARQSP</sequence>
<dbReference type="EMBL" id="BMAO01018087">
    <property type="protein sequence ID" value="GFR20851.1"/>
    <property type="molecule type" value="Genomic_DNA"/>
</dbReference>
<comment type="caution">
    <text evidence="1">The sequence shown here is derived from an EMBL/GenBank/DDBJ whole genome shotgun (WGS) entry which is preliminary data.</text>
</comment>
<dbReference type="AlphaFoldDB" id="A0A8X6HBI5"/>
<organism evidence="1 2">
    <name type="scientific">Trichonephila clavata</name>
    <name type="common">Joro spider</name>
    <name type="synonym">Nephila clavata</name>
    <dbReference type="NCBI Taxonomy" id="2740835"/>
    <lineage>
        <taxon>Eukaryota</taxon>
        <taxon>Metazoa</taxon>
        <taxon>Ecdysozoa</taxon>
        <taxon>Arthropoda</taxon>
        <taxon>Chelicerata</taxon>
        <taxon>Arachnida</taxon>
        <taxon>Araneae</taxon>
        <taxon>Araneomorphae</taxon>
        <taxon>Entelegynae</taxon>
        <taxon>Araneoidea</taxon>
        <taxon>Nephilidae</taxon>
        <taxon>Trichonephila</taxon>
    </lineage>
</organism>
<name>A0A8X6HBI5_TRICU</name>
<dbReference type="Proteomes" id="UP000887116">
    <property type="component" value="Unassembled WGS sequence"/>
</dbReference>
<proteinExistence type="predicted"/>